<dbReference type="RefSeq" id="WP_226177683.1">
    <property type="nucleotide sequence ID" value="NZ_JAJADR010000005.1"/>
</dbReference>
<accession>A0ABS8AVF5</accession>
<name>A0ABS8AVF5_9BACT</name>
<proteinExistence type="predicted"/>
<evidence type="ECO:0000313" key="1">
    <source>
        <dbReference type="EMBL" id="MCB2409841.1"/>
    </source>
</evidence>
<gene>
    <name evidence="1" type="ORF">LGH74_17760</name>
</gene>
<dbReference type="NCBIfam" id="NF038153">
    <property type="entry name" value="lant_leader_L1a"/>
    <property type="match status" value="1"/>
</dbReference>
<comment type="caution">
    <text evidence="1">The sequence shown here is derived from an EMBL/GenBank/DDBJ whole genome shotgun (WGS) entry which is preliminary data.</text>
</comment>
<dbReference type="InterPro" id="IPR058238">
    <property type="entry name" value="Lant_leader_dom"/>
</dbReference>
<dbReference type="Proteomes" id="UP001165296">
    <property type="component" value="Unassembled WGS sequence"/>
</dbReference>
<evidence type="ECO:0000313" key="2">
    <source>
        <dbReference type="Proteomes" id="UP001165296"/>
    </source>
</evidence>
<sequence length="59" mass="6507">MKKQNSNKLAFSKEKIANLSAAELGQIIGGQQDGERISTYHDFTCGLCTDVHVEIKDKP</sequence>
<protein>
    <submittedName>
        <fullName evidence="1">Class I lanthipeptide</fullName>
    </submittedName>
</protein>
<dbReference type="EMBL" id="JAJADR010000005">
    <property type="protein sequence ID" value="MCB2409841.1"/>
    <property type="molecule type" value="Genomic_DNA"/>
</dbReference>
<organism evidence="1 2">
    <name type="scientific">Hymenobacter lucidus</name>
    <dbReference type="NCBI Taxonomy" id="2880930"/>
    <lineage>
        <taxon>Bacteria</taxon>
        <taxon>Pseudomonadati</taxon>
        <taxon>Bacteroidota</taxon>
        <taxon>Cytophagia</taxon>
        <taxon>Cytophagales</taxon>
        <taxon>Hymenobacteraceae</taxon>
        <taxon>Hymenobacter</taxon>
    </lineage>
</organism>
<keyword evidence="2" id="KW-1185">Reference proteome</keyword>
<reference evidence="1" key="1">
    <citation type="submission" date="2021-10" db="EMBL/GenBank/DDBJ databases">
        <authorList>
            <person name="Dean J.D."/>
            <person name="Kim M.K."/>
            <person name="Newey C.N."/>
            <person name="Stoker T.S."/>
            <person name="Thompson D.W."/>
            <person name="Grose J.H."/>
        </authorList>
    </citation>
    <scope>NUCLEOTIDE SEQUENCE</scope>
    <source>
        <strain evidence="1">BT178</strain>
    </source>
</reference>